<gene>
    <name evidence="6" type="ORF">J2Z66_008206</name>
</gene>
<dbReference type="InterPro" id="IPR036869">
    <property type="entry name" value="J_dom_sf"/>
</dbReference>
<keyword evidence="2" id="KW-0346">Stress response</keyword>
<dbReference type="PANTHER" id="PTHR43096">
    <property type="entry name" value="DNAJ HOMOLOG 1, MITOCHONDRIAL-RELATED"/>
    <property type="match status" value="1"/>
</dbReference>
<dbReference type="SUPFAM" id="SSF46565">
    <property type="entry name" value="Chaperone J-domain"/>
    <property type="match status" value="1"/>
</dbReference>
<dbReference type="PANTHER" id="PTHR43096:SF52">
    <property type="entry name" value="DNAJ HOMOLOG 1, MITOCHONDRIAL-RELATED"/>
    <property type="match status" value="1"/>
</dbReference>
<dbReference type="CDD" id="cd06257">
    <property type="entry name" value="DnaJ"/>
    <property type="match status" value="1"/>
</dbReference>
<keyword evidence="6" id="KW-0238">DNA-binding</keyword>
<evidence type="ECO:0000256" key="3">
    <source>
        <dbReference type="ARBA" id="ARBA00023186"/>
    </source>
</evidence>
<dbReference type="Pfam" id="PF00226">
    <property type="entry name" value="DnaJ"/>
    <property type="match status" value="1"/>
</dbReference>
<name>A0ABS4J9P0_9BACL</name>
<dbReference type="Gene3D" id="1.10.287.110">
    <property type="entry name" value="DnaJ domain"/>
    <property type="match status" value="1"/>
</dbReference>
<evidence type="ECO:0000256" key="2">
    <source>
        <dbReference type="ARBA" id="ARBA00023016"/>
    </source>
</evidence>
<dbReference type="SMART" id="SM00271">
    <property type="entry name" value="DnaJ"/>
    <property type="match status" value="1"/>
</dbReference>
<dbReference type="Proteomes" id="UP001519287">
    <property type="component" value="Unassembled WGS sequence"/>
</dbReference>
<comment type="caution">
    <text evidence="6">The sequence shown here is derived from an EMBL/GenBank/DDBJ whole genome shotgun (WGS) entry which is preliminary data.</text>
</comment>
<dbReference type="SUPFAM" id="SSF49493">
    <property type="entry name" value="HSP40/DnaJ peptide-binding domain"/>
    <property type="match status" value="2"/>
</dbReference>
<dbReference type="EMBL" id="JAGGLB010000051">
    <property type="protein sequence ID" value="MBP1996558.1"/>
    <property type="molecule type" value="Genomic_DNA"/>
</dbReference>
<proteinExistence type="predicted"/>
<keyword evidence="3" id="KW-0143">Chaperone</keyword>
<sequence>MKNTTNYYEVLGVDRKASKEDIKKAYKKMAKKYHPDVNKTSEAEKRFKQVQEAYEVLHNDEAREGYDKYGEHWRERTSAQQAGGANFGQSGGFYGQDRGGGTRGASYQTQTEYGDFGDIFGQFFAGAQNGSGRSAGGGFFGEDGDWDIQDERPDQEAILNLTLDEIARGGKVRVRVGEKELSIKLPESVSDGQSIRLKGMGGASRDGSKGDLYITLHIQPDPVFTVEGFDLTAALLVAPWHAALGTEAKVRLPGDSMLNVKVPAGIAAGQKLRLSGKGLRKPDGSFGDLYVAVTVTVPKPSSEKVQELYRELAKEQAFEPHFAE</sequence>
<dbReference type="InterPro" id="IPR018253">
    <property type="entry name" value="DnaJ_domain_CS"/>
</dbReference>
<organism evidence="6 7">
    <name type="scientific">Paenibacillus eucommiae</name>
    <dbReference type="NCBI Taxonomy" id="1355755"/>
    <lineage>
        <taxon>Bacteria</taxon>
        <taxon>Bacillati</taxon>
        <taxon>Bacillota</taxon>
        <taxon>Bacilli</taxon>
        <taxon>Bacillales</taxon>
        <taxon>Paenibacillaceae</taxon>
        <taxon>Paenibacillus</taxon>
    </lineage>
</organism>
<evidence type="ECO:0000256" key="4">
    <source>
        <dbReference type="SAM" id="MobiDB-lite"/>
    </source>
</evidence>
<reference evidence="6 7" key="1">
    <citation type="submission" date="2021-03" db="EMBL/GenBank/DDBJ databases">
        <title>Genomic Encyclopedia of Type Strains, Phase IV (KMG-IV): sequencing the most valuable type-strain genomes for metagenomic binning, comparative biology and taxonomic classification.</title>
        <authorList>
            <person name="Goeker M."/>
        </authorList>
    </citation>
    <scope>NUCLEOTIDE SEQUENCE [LARGE SCALE GENOMIC DNA]</scope>
    <source>
        <strain evidence="6 7">DSM 26048</strain>
    </source>
</reference>
<dbReference type="GO" id="GO:0003677">
    <property type="term" value="F:DNA binding"/>
    <property type="evidence" value="ECO:0007669"/>
    <property type="project" value="UniProtKB-KW"/>
</dbReference>
<dbReference type="Pfam" id="PF01556">
    <property type="entry name" value="DnaJ_C"/>
    <property type="match status" value="1"/>
</dbReference>
<dbReference type="InterPro" id="IPR001623">
    <property type="entry name" value="DnaJ_domain"/>
</dbReference>
<dbReference type="CDD" id="cd10747">
    <property type="entry name" value="DnaJ_C"/>
    <property type="match status" value="1"/>
</dbReference>
<evidence type="ECO:0000313" key="7">
    <source>
        <dbReference type="Proteomes" id="UP001519287"/>
    </source>
</evidence>
<evidence type="ECO:0000259" key="5">
    <source>
        <dbReference type="PROSITE" id="PS50076"/>
    </source>
</evidence>
<dbReference type="Gene3D" id="2.60.260.20">
    <property type="entry name" value="Urease metallochaperone UreE, N-terminal domain"/>
    <property type="match status" value="2"/>
</dbReference>
<feature type="domain" description="J" evidence="5">
    <location>
        <begin position="6"/>
        <end position="70"/>
    </location>
</feature>
<evidence type="ECO:0000313" key="6">
    <source>
        <dbReference type="EMBL" id="MBP1996558.1"/>
    </source>
</evidence>
<dbReference type="PROSITE" id="PS50076">
    <property type="entry name" value="DNAJ_2"/>
    <property type="match status" value="1"/>
</dbReference>
<feature type="compositionally biased region" description="Gly residues" evidence="4">
    <location>
        <begin position="85"/>
        <end position="103"/>
    </location>
</feature>
<protein>
    <submittedName>
        <fullName evidence="6">Curved DNA-binding protein</fullName>
    </submittedName>
</protein>
<dbReference type="InterPro" id="IPR008971">
    <property type="entry name" value="HSP40/DnaJ_pept-bd"/>
</dbReference>
<feature type="region of interest" description="Disordered" evidence="4">
    <location>
        <begin position="75"/>
        <end position="108"/>
    </location>
</feature>
<keyword evidence="1" id="KW-0235">DNA replication</keyword>
<keyword evidence="7" id="KW-1185">Reference proteome</keyword>
<dbReference type="PRINTS" id="PR00625">
    <property type="entry name" value="JDOMAIN"/>
</dbReference>
<dbReference type="InterPro" id="IPR002939">
    <property type="entry name" value="DnaJ_C"/>
</dbReference>
<accession>A0ABS4J9P0</accession>
<dbReference type="RefSeq" id="WP_245376186.1">
    <property type="nucleotide sequence ID" value="NZ_JAGGLB010000051.1"/>
</dbReference>
<dbReference type="PROSITE" id="PS00636">
    <property type="entry name" value="DNAJ_1"/>
    <property type="match status" value="1"/>
</dbReference>
<evidence type="ECO:0000256" key="1">
    <source>
        <dbReference type="ARBA" id="ARBA00022705"/>
    </source>
</evidence>